<feature type="region of interest" description="Disordered" evidence="1">
    <location>
        <begin position="67"/>
        <end position="91"/>
    </location>
</feature>
<sequence>MEPEHGESAADRRFDRAEIILQFLHLSNLLYEKSETMPLGGGVGGGASGGAGGRRALELLLGSGLRSLARPRAGTPPPQAPVRRAASRDSVLTQPQPLLEGTMRAGFTRCMRGAVAVANIAFYDHRRAVSKRLRKCSTVLALTERSQGPIRPHNRLRAPSVCSRCSSLLSLAGGGSRYSLDGVAGFVPAAPILCKLCLEDTPPDKITVITDCGCSFCTKHNESLSAAPTPVMAESGPISVRVILYPLINIFGLK</sequence>
<evidence type="ECO:0000313" key="2">
    <source>
        <dbReference type="EMBL" id="GBP24178.1"/>
    </source>
</evidence>
<proteinExistence type="predicted"/>
<gene>
    <name evidence="2" type="ORF">EVAR_10402_1</name>
</gene>
<evidence type="ECO:0000313" key="3">
    <source>
        <dbReference type="Proteomes" id="UP000299102"/>
    </source>
</evidence>
<organism evidence="2 3">
    <name type="scientific">Eumeta variegata</name>
    <name type="common">Bagworm moth</name>
    <name type="synonym">Eumeta japonica</name>
    <dbReference type="NCBI Taxonomy" id="151549"/>
    <lineage>
        <taxon>Eukaryota</taxon>
        <taxon>Metazoa</taxon>
        <taxon>Ecdysozoa</taxon>
        <taxon>Arthropoda</taxon>
        <taxon>Hexapoda</taxon>
        <taxon>Insecta</taxon>
        <taxon>Pterygota</taxon>
        <taxon>Neoptera</taxon>
        <taxon>Endopterygota</taxon>
        <taxon>Lepidoptera</taxon>
        <taxon>Glossata</taxon>
        <taxon>Ditrysia</taxon>
        <taxon>Tineoidea</taxon>
        <taxon>Psychidae</taxon>
        <taxon>Oiketicinae</taxon>
        <taxon>Eumeta</taxon>
    </lineage>
</organism>
<reference evidence="2 3" key="1">
    <citation type="journal article" date="2019" name="Commun. Biol.">
        <title>The bagworm genome reveals a unique fibroin gene that provides high tensile strength.</title>
        <authorList>
            <person name="Kono N."/>
            <person name="Nakamura H."/>
            <person name="Ohtoshi R."/>
            <person name="Tomita M."/>
            <person name="Numata K."/>
            <person name="Arakawa K."/>
        </authorList>
    </citation>
    <scope>NUCLEOTIDE SEQUENCE [LARGE SCALE GENOMIC DNA]</scope>
</reference>
<keyword evidence="3" id="KW-1185">Reference proteome</keyword>
<dbReference type="AlphaFoldDB" id="A0A4C1UCS5"/>
<dbReference type="EMBL" id="BGZK01000158">
    <property type="protein sequence ID" value="GBP24178.1"/>
    <property type="molecule type" value="Genomic_DNA"/>
</dbReference>
<comment type="caution">
    <text evidence="2">The sequence shown here is derived from an EMBL/GenBank/DDBJ whole genome shotgun (WGS) entry which is preliminary data.</text>
</comment>
<dbReference type="STRING" id="151549.A0A4C1UCS5"/>
<dbReference type="Proteomes" id="UP000299102">
    <property type="component" value="Unassembled WGS sequence"/>
</dbReference>
<evidence type="ECO:0000256" key="1">
    <source>
        <dbReference type="SAM" id="MobiDB-lite"/>
    </source>
</evidence>
<name>A0A4C1UCS5_EUMVA</name>
<dbReference type="OrthoDB" id="7451647at2759"/>
<accession>A0A4C1UCS5</accession>
<protein>
    <submittedName>
        <fullName evidence="2">Uncharacterized protein</fullName>
    </submittedName>
</protein>